<protein>
    <submittedName>
        <fullName evidence="2">Uncharacterized protein</fullName>
    </submittedName>
</protein>
<organism evidence="2 3">
    <name type="scientific">Aegilops tauschii subsp. strangulata</name>
    <name type="common">Goatgrass</name>
    <dbReference type="NCBI Taxonomy" id="200361"/>
    <lineage>
        <taxon>Eukaryota</taxon>
        <taxon>Viridiplantae</taxon>
        <taxon>Streptophyta</taxon>
        <taxon>Embryophyta</taxon>
        <taxon>Tracheophyta</taxon>
        <taxon>Spermatophyta</taxon>
        <taxon>Magnoliopsida</taxon>
        <taxon>Liliopsida</taxon>
        <taxon>Poales</taxon>
        <taxon>Poaceae</taxon>
        <taxon>BOP clade</taxon>
        <taxon>Pooideae</taxon>
        <taxon>Triticodae</taxon>
        <taxon>Triticeae</taxon>
        <taxon>Triticinae</taxon>
        <taxon>Aegilops</taxon>
    </lineage>
</organism>
<evidence type="ECO:0000256" key="1">
    <source>
        <dbReference type="SAM" id="MobiDB-lite"/>
    </source>
</evidence>
<dbReference type="EnsemblPlants" id="AET6Gv20895800.11">
    <property type="protein sequence ID" value="AET6Gv20895800.11"/>
    <property type="gene ID" value="AET6Gv20895800"/>
</dbReference>
<evidence type="ECO:0000313" key="2">
    <source>
        <dbReference type="EnsemblPlants" id="AET6Gv20895800.11"/>
    </source>
</evidence>
<evidence type="ECO:0000313" key="3">
    <source>
        <dbReference type="Proteomes" id="UP000015105"/>
    </source>
</evidence>
<dbReference type="AlphaFoldDB" id="A0A453PXH0"/>
<accession>A0A453PXH0</accession>
<sequence length="170" mass="18907">QIHPVRLSSNQQWSSDLMRWPLPAPSAPNASGAFCRRSHHHHDLVSSAPFPVSPRRLLRPPPASPWMPSAASTPQGTRCTSSPAAAPHATHSSPSTRSTTTPFRYALLPEDIHTVCTKLGFRSPSSSPPAINQFARMRHEEIGYRPGRRIGDRKMQKIARQYMFSCTFES</sequence>
<reference evidence="2" key="3">
    <citation type="journal article" date="2017" name="Nature">
        <title>Genome sequence of the progenitor of the wheat D genome Aegilops tauschii.</title>
        <authorList>
            <person name="Luo M.C."/>
            <person name="Gu Y.Q."/>
            <person name="Puiu D."/>
            <person name="Wang H."/>
            <person name="Twardziok S.O."/>
            <person name="Deal K.R."/>
            <person name="Huo N."/>
            <person name="Zhu T."/>
            <person name="Wang L."/>
            <person name="Wang Y."/>
            <person name="McGuire P.E."/>
            <person name="Liu S."/>
            <person name="Long H."/>
            <person name="Ramasamy R.K."/>
            <person name="Rodriguez J.C."/>
            <person name="Van S.L."/>
            <person name="Yuan L."/>
            <person name="Wang Z."/>
            <person name="Xia Z."/>
            <person name="Xiao L."/>
            <person name="Anderson O.D."/>
            <person name="Ouyang S."/>
            <person name="Liang Y."/>
            <person name="Zimin A.V."/>
            <person name="Pertea G."/>
            <person name="Qi P."/>
            <person name="Bennetzen J.L."/>
            <person name="Dai X."/>
            <person name="Dawson M.W."/>
            <person name="Muller H.G."/>
            <person name="Kugler K."/>
            <person name="Rivarola-Duarte L."/>
            <person name="Spannagl M."/>
            <person name="Mayer K.F.X."/>
            <person name="Lu F.H."/>
            <person name="Bevan M.W."/>
            <person name="Leroy P."/>
            <person name="Li P."/>
            <person name="You F.M."/>
            <person name="Sun Q."/>
            <person name="Liu Z."/>
            <person name="Lyons E."/>
            <person name="Wicker T."/>
            <person name="Salzberg S.L."/>
            <person name="Devos K.M."/>
            <person name="Dvorak J."/>
        </authorList>
    </citation>
    <scope>NUCLEOTIDE SEQUENCE [LARGE SCALE GENOMIC DNA]</scope>
    <source>
        <strain evidence="2">cv. AL8/78</strain>
    </source>
</reference>
<keyword evidence="3" id="KW-1185">Reference proteome</keyword>
<name>A0A453PXH0_AEGTS</name>
<proteinExistence type="predicted"/>
<reference evidence="2" key="5">
    <citation type="journal article" date="2021" name="G3 (Bethesda)">
        <title>Aegilops tauschii genome assembly Aet v5.0 features greater sequence contiguity and improved annotation.</title>
        <authorList>
            <person name="Wang L."/>
            <person name="Zhu T."/>
            <person name="Rodriguez J.C."/>
            <person name="Deal K.R."/>
            <person name="Dubcovsky J."/>
            <person name="McGuire P.E."/>
            <person name="Lux T."/>
            <person name="Spannagl M."/>
            <person name="Mayer K.F.X."/>
            <person name="Baldrich P."/>
            <person name="Meyers B.C."/>
            <person name="Huo N."/>
            <person name="Gu Y.Q."/>
            <person name="Zhou H."/>
            <person name="Devos K.M."/>
            <person name="Bennetzen J.L."/>
            <person name="Unver T."/>
            <person name="Budak H."/>
            <person name="Gulick P.J."/>
            <person name="Galiba G."/>
            <person name="Kalapos B."/>
            <person name="Nelson D.R."/>
            <person name="Li P."/>
            <person name="You F.M."/>
            <person name="Luo M.C."/>
            <person name="Dvorak J."/>
        </authorList>
    </citation>
    <scope>NUCLEOTIDE SEQUENCE [LARGE SCALE GENOMIC DNA]</scope>
    <source>
        <strain evidence="2">cv. AL8/78</strain>
    </source>
</reference>
<reference evidence="3" key="2">
    <citation type="journal article" date="2017" name="Nat. Plants">
        <title>The Aegilops tauschii genome reveals multiple impacts of transposons.</title>
        <authorList>
            <person name="Zhao G."/>
            <person name="Zou C."/>
            <person name="Li K."/>
            <person name="Wang K."/>
            <person name="Li T."/>
            <person name="Gao L."/>
            <person name="Zhang X."/>
            <person name="Wang H."/>
            <person name="Yang Z."/>
            <person name="Liu X."/>
            <person name="Jiang W."/>
            <person name="Mao L."/>
            <person name="Kong X."/>
            <person name="Jiao Y."/>
            <person name="Jia J."/>
        </authorList>
    </citation>
    <scope>NUCLEOTIDE SEQUENCE [LARGE SCALE GENOMIC DNA]</scope>
    <source>
        <strain evidence="3">cv. AL8/78</strain>
    </source>
</reference>
<feature type="region of interest" description="Disordered" evidence="1">
    <location>
        <begin position="45"/>
        <end position="101"/>
    </location>
</feature>
<dbReference type="Proteomes" id="UP000015105">
    <property type="component" value="Chromosome 6D"/>
</dbReference>
<reference evidence="2" key="4">
    <citation type="submission" date="2019-03" db="UniProtKB">
        <authorList>
            <consortium name="EnsemblPlants"/>
        </authorList>
    </citation>
    <scope>IDENTIFICATION</scope>
</reference>
<dbReference type="Gramene" id="AET6Gv20895800.11">
    <property type="protein sequence ID" value="AET6Gv20895800.11"/>
    <property type="gene ID" value="AET6Gv20895800"/>
</dbReference>
<feature type="compositionally biased region" description="Low complexity" evidence="1">
    <location>
        <begin position="66"/>
        <end position="101"/>
    </location>
</feature>
<reference evidence="3" key="1">
    <citation type="journal article" date="2014" name="Science">
        <title>Ancient hybridizations among the ancestral genomes of bread wheat.</title>
        <authorList>
            <consortium name="International Wheat Genome Sequencing Consortium,"/>
            <person name="Marcussen T."/>
            <person name="Sandve S.R."/>
            <person name="Heier L."/>
            <person name="Spannagl M."/>
            <person name="Pfeifer M."/>
            <person name="Jakobsen K.S."/>
            <person name="Wulff B.B."/>
            <person name="Steuernagel B."/>
            <person name="Mayer K.F."/>
            <person name="Olsen O.A."/>
        </authorList>
    </citation>
    <scope>NUCLEOTIDE SEQUENCE [LARGE SCALE GENOMIC DNA]</scope>
    <source>
        <strain evidence="3">cv. AL8/78</strain>
    </source>
</reference>